<accession>A0A2N1PL21</accession>
<proteinExistence type="predicted"/>
<feature type="domain" description="Helix-turn-helix" evidence="1">
    <location>
        <begin position="108"/>
        <end position="153"/>
    </location>
</feature>
<dbReference type="InterPro" id="IPR041657">
    <property type="entry name" value="HTH_17"/>
</dbReference>
<comment type="caution">
    <text evidence="2">The sequence shown here is derived from an EMBL/GenBank/DDBJ whole genome shotgun (WGS) entry which is preliminary data.</text>
</comment>
<reference evidence="2 3" key="1">
    <citation type="journal article" date="2017" name="ISME J.">
        <title>Potential for microbial H2 and metal transformations associated with novel bacteria and archaea in deep terrestrial subsurface sediments.</title>
        <authorList>
            <person name="Hernsdorf A.W."/>
            <person name="Amano Y."/>
            <person name="Miyakawa K."/>
            <person name="Ise K."/>
            <person name="Suzuki Y."/>
            <person name="Anantharaman K."/>
            <person name="Probst A."/>
            <person name="Burstein D."/>
            <person name="Thomas B.C."/>
            <person name="Banfield J.F."/>
        </authorList>
    </citation>
    <scope>NUCLEOTIDE SEQUENCE [LARGE SCALE GENOMIC DNA]</scope>
    <source>
        <strain evidence="2">HGW-Wallbacteria-1</strain>
    </source>
</reference>
<sequence length="181" mass="20437">MIETIDQDYHPSEEEFMDFLYQEMNAGNVMEFNSHIAECSECAELLNELKGTMNILDDSSNQSEPTVPHGMELRLLNSIATSAAGIELSATNDSVRDFSNRNSEPPALLTPEDIAALLSIPEEAVYDLLNDIPHLNLAGHIRFRSESVTRWLQIREKNSPDAFDLPVDQDISPFLWREDNL</sequence>
<name>A0A2N1PL21_9BACT</name>
<organism evidence="2 3">
    <name type="scientific">Candidatus Wallbacteria bacterium HGW-Wallbacteria-1</name>
    <dbReference type="NCBI Taxonomy" id="2013854"/>
    <lineage>
        <taxon>Bacteria</taxon>
        <taxon>Candidatus Walliibacteriota</taxon>
    </lineage>
</organism>
<gene>
    <name evidence="2" type="ORF">CVV64_16015</name>
</gene>
<dbReference type="Proteomes" id="UP000233256">
    <property type="component" value="Unassembled WGS sequence"/>
</dbReference>
<evidence type="ECO:0000259" key="1">
    <source>
        <dbReference type="Pfam" id="PF12728"/>
    </source>
</evidence>
<evidence type="ECO:0000313" key="3">
    <source>
        <dbReference type="Proteomes" id="UP000233256"/>
    </source>
</evidence>
<dbReference type="AlphaFoldDB" id="A0A2N1PL21"/>
<dbReference type="EMBL" id="PGXC01000026">
    <property type="protein sequence ID" value="PKK89053.1"/>
    <property type="molecule type" value="Genomic_DNA"/>
</dbReference>
<dbReference type="Pfam" id="PF12728">
    <property type="entry name" value="HTH_17"/>
    <property type="match status" value="1"/>
</dbReference>
<protein>
    <recommendedName>
        <fullName evidence="1">Helix-turn-helix domain-containing protein</fullName>
    </recommendedName>
</protein>
<evidence type="ECO:0000313" key="2">
    <source>
        <dbReference type="EMBL" id="PKK89053.1"/>
    </source>
</evidence>